<dbReference type="GO" id="GO:0006515">
    <property type="term" value="P:protein quality control for misfolded or incompletely synthesized proteins"/>
    <property type="evidence" value="ECO:0000318"/>
    <property type="project" value="GO_Central"/>
</dbReference>
<dbReference type="PANTHER" id="PTHR22726:SF1">
    <property type="entry name" value="METALLOENDOPEPTIDASE OMA1, MITOCHONDRIAL"/>
    <property type="match status" value="1"/>
</dbReference>
<keyword evidence="2" id="KW-0479">Metal-binding</keyword>
<dbReference type="GO" id="GO:0004222">
    <property type="term" value="F:metalloendopeptidase activity"/>
    <property type="evidence" value="ECO:0000318"/>
    <property type="project" value="GO_Central"/>
</dbReference>
<dbReference type="GO" id="GO:0046872">
    <property type="term" value="F:metal ion binding"/>
    <property type="evidence" value="ECO:0007669"/>
    <property type="project" value="UniProtKB-KW"/>
</dbReference>
<dbReference type="OMA" id="QWEVNLI"/>
<dbReference type="GO" id="GO:0034982">
    <property type="term" value="P:mitochondrial protein processing"/>
    <property type="evidence" value="ECO:0000318"/>
    <property type="project" value="GO_Central"/>
</dbReference>
<evidence type="ECO:0000313" key="9">
    <source>
        <dbReference type="EMBL" id="EGC29215.1"/>
    </source>
</evidence>
<protein>
    <recommendedName>
        <fullName evidence="8">Peptidase M48 domain-containing protein</fullName>
    </recommendedName>
</protein>
<keyword evidence="7" id="KW-0472">Membrane</keyword>
<dbReference type="PANTHER" id="PTHR22726">
    <property type="entry name" value="METALLOENDOPEPTIDASE OMA1"/>
    <property type="match status" value="1"/>
</dbReference>
<keyword evidence="5 6" id="KW-0482">Metalloprotease</keyword>
<evidence type="ECO:0000256" key="2">
    <source>
        <dbReference type="ARBA" id="ARBA00022723"/>
    </source>
</evidence>
<evidence type="ECO:0000256" key="1">
    <source>
        <dbReference type="ARBA" id="ARBA00022670"/>
    </source>
</evidence>
<evidence type="ECO:0000256" key="3">
    <source>
        <dbReference type="ARBA" id="ARBA00022801"/>
    </source>
</evidence>
<proteinExistence type="inferred from homology"/>
<feature type="transmembrane region" description="Helical" evidence="7">
    <location>
        <begin position="12"/>
        <end position="34"/>
    </location>
</feature>
<comment type="cofactor">
    <cofactor evidence="6">
        <name>Zn(2+)</name>
        <dbReference type="ChEBI" id="CHEBI:29105"/>
    </cofactor>
    <text evidence="6">Binds 1 zinc ion per subunit.</text>
</comment>
<evidence type="ECO:0000256" key="6">
    <source>
        <dbReference type="RuleBase" id="RU003983"/>
    </source>
</evidence>
<evidence type="ECO:0000256" key="7">
    <source>
        <dbReference type="SAM" id="Phobius"/>
    </source>
</evidence>
<dbReference type="Proteomes" id="UP000001064">
    <property type="component" value="Unassembled WGS sequence"/>
</dbReference>
<name>F1A3L5_DICPU</name>
<keyword evidence="10" id="KW-1185">Reference proteome</keyword>
<evidence type="ECO:0000256" key="5">
    <source>
        <dbReference type="ARBA" id="ARBA00023049"/>
    </source>
</evidence>
<evidence type="ECO:0000256" key="4">
    <source>
        <dbReference type="ARBA" id="ARBA00022833"/>
    </source>
</evidence>
<evidence type="ECO:0000313" key="10">
    <source>
        <dbReference type="Proteomes" id="UP000001064"/>
    </source>
</evidence>
<dbReference type="Gene3D" id="3.30.2010.10">
    <property type="entry name" value="Metalloproteases ('zincins'), catalytic domain"/>
    <property type="match status" value="1"/>
</dbReference>
<keyword evidence="7" id="KW-0812">Transmembrane</keyword>
<feature type="domain" description="Peptidase M48" evidence="8">
    <location>
        <begin position="80"/>
        <end position="266"/>
    </location>
</feature>
<reference evidence="10" key="1">
    <citation type="journal article" date="2011" name="Genome Biol.">
        <title>Comparative genomics of the social amoebae Dictyostelium discoideum and Dictyostelium purpureum.</title>
        <authorList>
            <consortium name="US DOE Joint Genome Institute (JGI-PGF)"/>
            <person name="Sucgang R."/>
            <person name="Kuo A."/>
            <person name="Tian X."/>
            <person name="Salerno W."/>
            <person name="Parikh A."/>
            <person name="Feasley C.L."/>
            <person name="Dalin E."/>
            <person name="Tu H."/>
            <person name="Huang E."/>
            <person name="Barry K."/>
            <person name="Lindquist E."/>
            <person name="Shapiro H."/>
            <person name="Bruce D."/>
            <person name="Schmutz J."/>
            <person name="Salamov A."/>
            <person name="Fey P."/>
            <person name="Gaudet P."/>
            <person name="Anjard C."/>
            <person name="Babu M.M."/>
            <person name="Basu S."/>
            <person name="Bushmanova Y."/>
            <person name="van der Wel H."/>
            <person name="Katoh-Kurasawa M."/>
            <person name="Dinh C."/>
            <person name="Coutinho P.M."/>
            <person name="Saito T."/>
            <person name="Elias M."/>
            <person name="Schaap P."/>
            <person name="Kay R.R."/>
            <person name="Henrissat B."/>
            <person name="Eichinger L."/>
            <person name="Rivero F."/>
            <person name="Putnam N.H."/>
            <person name="West C.M."/>
            <person name="Loomis W.F."/>
            <person name="Chisholm R.L."/>
            <person name="Shaulsky G."/>
            <person name="Strassmann J.E."/>
            <person name="Queller D.C."/>
            <person name="Kuspa A."/>
            <person name="Grigoriev I.V."/>
        </authorList>
    </citation>
    <scope>NUCLEOTIDE SEQUENCE [LARGE SCALE GENOMIC DNA]</scope>
    <source>
        <strain evidence="10">QSDP1</strain>
    </source>
</reference>
<dbReference type="GO" id="GO:0005743">
    <property type="term" value="C:mitochondrial inner membrane"/>
    <property type="evidence" value="ECO:0000318"/>
    <property type="project" value="GO_Central"/>
</dbReference>
<dbReference type="CDD" id="cd07331">
    <property type="entry name" value="M48C_Oma1_like"/>
    <property type="match status" value="1"/>
</dbReference>
<dbReference type="RefSeq" id="XP_003294261.1">
    <property type="nucleotide sequence ID" value="XM_003294213.1"/>
</dbReference>
<keyword evidence="1 6" id="KW-0645">Protease</keyword>
<dbReference type="AlphaFoldDB" id="F1A3L5"/>
<organism evidence="9 10">
    <name type="scientific">Dictyostelium purpureum</name>
    <name type="common">Slime mold</name>
    <dbReference type="NCBI Taxonomy" id="5786"/>
    <lineage>
        <taxon>Eukaryota</taxon>
        <taxon>Amoebozoa</taxon>
        <taxon>Evosea</taxon>
        <taxon>Eumycetozoa</taxon>
        <taxon>Dictyostelia</taxon>
        <taxon>Dictyosteliales</taxon>
        <taxon>Dictyosteliaceae</taxon>
        <taxon>Dictyostelium</taxon>
    </lineage>
</organism>
<gene>
    <name evidence="9" type="ORF">DICPUDRAFT_58938</name>
</gene>
<keyword evidence="7" id="KW-1133">Transmembrane helix</keyword>
<dbReference type="InterPro" id="IPR001915">
    <property type="entry name" value="Peptidase_M48"/>
</dbReference>
<accession>F1A3L5</accession>
<dbReference type="eggNOG" id="KOG2661">
    <property type="taxonomic scope" value="Eukaryota"/>
</dbReference>
<dbReference type="OrthoDB" id="7464992at2759"/>
<dbReference type="KEGG" id="dpp:DICPUDRAFT_58938"/>
<dbReference type="Pfam" id="PF01435">
    <property type="entry name" value="Peptidase_M48"/>
    <property type="match status" value="1"/>
</dbReference>
<evidence type="ECO:0000259" key="8">
    <source>
        <dbReference type="Pfam" id="PF01435"/>
    </source>
</evidence>
<dbReference type="EMBL" id="GL871465">
    <property type="protein sequence ID" value="EGC29215.1"/>
    <property type="molecule type" value="Genomic_DNA"/>
</dbReference>
<dbReference type="STRING" id="5786.F1A3L5"/>
<dbReference type="InParanoid" id="F1A3L5"/>
<comment type="similarity">
    <text evidence="6">Belongs to the peptidase M48 family.</text>
</comment>
<keyword evidence="4 6" id="KW-0862">Zinc</keyword>
<keyword evidence="3 6" id="KW-0378">Hydrolase</keyword>
<sequence length="318" mass="35965">MTGIRSSLSKHNLFKRLGMIFLILASATGTYLILNQDEVPITGRSRLVSYSKEEEHELGQMGYDEMTKEYSPYFLPENNQVQNRVREIAKRIIDVTGRRDLQWECHVVNSETVNACVLPNGKIFIFSGLFEICESEDELASVLSHEIGHAVARHAAERLSISKLGYLFLTLTRGLIGETITGNLTTLFSTNLLNLRYNRIQEIEADLIGLEFMAKANYNPYAALSIQKKLQKYENSIKDTSTSISTLDFLSTHPAPEERILKIENWLNQNSSKFNFKNNQTIEKNKLGNENLANTVSKNSANVNSLSSTTRLSYLSQK</sequence>
<dbReference type="VEuPathDB" id="AmoebaDB:DICPUDRAFT_58938"/>
<dbReference type="InterPro" id="IPR051156">
    <property type="entry name" value="Mito/Outer_Membr_Metalloprot"/>
</dbReference>
<dbReference type="GeneID" id="10506339"/>